<evidence type="ECO:0000256" key="2">
    <source>
        <dbReference type="SAM" id="MobiDB-lite"/>
    </source>
</evidence>
<feature type="coiled-coil region" evidence="1">
    <location>
        <begin position="766"/>
        <end position="919"/>
    </location>
</feature>
<feature type="compositionally biased region" description="Basic and acidic residues" evidence="2">
    <location>
        <begin position="1387"/>
        <end position="1408"/>
    </location>
</feature>
<feature type="compositionally biased region" description="Basic and acidic residues" evidence="2">
    <location>
        <begin position="1534"/>
        <end position="1553"/>
    </location>
</feature>
<feature type="compositionally biased region" description="Basic and acidic residues" evidence="2">
    <location>
        <begin position="313"/>
        <end position="341"/>
    </location>
</feature>
<feature type="region of interest" description="Disordered" evidence="2">
    <location>
        <begin position="165"/>
        <end position="187"/>
    </location>
</feature>
<feature type="compositionally biased region" description="Polar residues" evidence="2">
    <location>
        <begin position="1480"/>
        <end position="1490"/>
    </location>
</feature>
<protein>
    <submittedName>
        <fullName evidence="3">Uncharacterized protein</fullName>
    </submittedName>
</protein>
<accession>K6UDK7</accession>
<keyword evidence="1" id="KW-0175">Coiled coil</keyword>
<name>K6UDK7_PLACD</name>
<feature type="region of interest" description="Disordered" evidence="2">
    <location>
        <begin position="485"/>
        <end position="521"/>
    </location>
</feature>
<feature type="coiled-coil region" evidence="1">
    <location>
        <begin position="104"/>
        <end position="131"/>
    </location>
</feature>
<feature type="compositionally biased region" description="Polar residues" evidence="2">
    <location>
        <begin position="342"/>
        <end position="351"/>
    </location>
</feature>
<feature type="compositionally biased region" description="Polar residues" evidence="2">
    <location>
        <begin position="1657"/>
        <end position="1666"/>
    </location>
</feature>
<feature type="compositionally biased region" description="Basic and acidic residues" evidence="2">
    <location>
        <begin position="966"/>
        <end position="998"/>
    </location>
</feature>
<feature type="compositionally biased region" description="Basic and acidic residues" evidence="2">
    <location>
        <begin position="1226"/>
        <end position="1235"/>
    </location>
</feature>
<feature type="region of interest" description="Disordered" evidence="2">
    <location>
        <begin position="1"/>
        <end position="44"/>
    </location>
</feature>
<reference evidence="3 4" key="1">
    <citation type="journal article" date="2012" name="Nat. Genet.">
        <title>Plasmodium cynomolgi genome sequences provide insight into Plasmodium vivax and the monkey malaria clade.</title>
        <authorList>
            <person name="Tachibana S."/>
            <person name="Sullivan S.A."/>
            <person name="Kawai S."/>
            <person name="Nakamura S."/>
            <person name="Kim H.R."/>
            <person name="Goto N."/>
            <person name="Arisue N."/>
            <person name="Palacpac N.M.Q."/>
            <person name="Honma H."/>
            <person name="Yagi M."/>
            <person name="Tougan T."/>
            <person name="Katakai Y."/>
            <person name="Kaneko O."/>
            <person name="Mita T."/>
            <person name="Kita K."/>
            <person name="Yasutomi Y."/>
            <person name="Sutton P.L."/>
            <person name="Shakhbatyan R."/>
            <person name="Horii T."/>
            <person name="Yasunaga T."/>
            <person name="Barnwell J.W."/>
            <person name="Escalante A.A."/>
            <person name="Carlton J.M."/>
            <person name="Tanabe K."/>
        </authorList>
    </citation>
    <scope>NUCLEOTIDE SEQUENCE [LARGE SCALE GENOMIC DNA]</scope>
    <source>
        <strain evidence="3 4">B</strain>
    </source>
</reference>
<feature type="compositionally biased region" description="Acidic residues" evidence="2">
    <location>
        <begin position="1429"/>
        <end position="1439"/>
    </location>
</feature>
<feature type="compositionally biased region" description="Low complexity" evidence="2">
    <location>
        <begin position="1350"/>
        <end position="1369"/>
    </location>
</feature>
<feature type="region of interest" description="Disordered" evidence="2">
    <location>
        <begin position="1086"/>
        <end position="1237"/>
    </location>
</feature>
<feature type="region of interest" description="Disordered" evidence="2">
    <location>
        <begin position="1335"/>
        <end position="1553"/>
    </location>
</feature>
<evidence type="ECO:0000313" key="4">
    <source>
        <dbReference type="Proteomes" id="UP000006319"/>
    </source>
</evidence>
<feature type="region of interest" description="Disordered" evidence="2">
    <location>
        <begin position="425"/>
        <end position="447"/>
    </location>
</feature>
<feature type="compositionally biased region" description="Basic and acidic residues" evidence="2">
    <location>
        <begin position="1441"/>
        <end position="1450"/>
    </location>
</feature>
<evidence type="ECO:0000313" key="3">
    <source>
        <dbReference type="EMBL" id="GAB66771.1"/>
    </source>
</evidence>
<keyword evidence="4" id="KW-1185">Reference proteome</keyword>
<feature type="compositionally biased region" description="Low complexity" evidence="2">
    <location>
        <begin position="1170"/>
        <end position="1212"/>
    </location>
</feature>
<feature type="region of interest" description="Disordered" evidence="2">
    <location>
        <begin position="1706"/>
        <end position="1725"/>
    </location>
</feature>
<feature type="compositionally biased region" description="Basic and acidic residues" evidence="2">
    <location>
        <begin position="1706"/>
        <end position="1715"/>
    </location>
</feature>
<dbReference type="KEGG" id="pcy:PCYB_101210"/>
<feature type="region of interest" description="Disordered" evidence="2">
    <location>
        <begin position="1638"/>
        <end position="1690"/>
    </location>
</feature>
<dbReference type="PhylomeDB" id="K6UDK7"/>
<feature type="compositionally biased region" description="Basic and acidic residues" evidence="2">
    <location>
        <begin position="9"/>
        <end position="44"/>
    </location>
</feature>
<dbReference type="OMA" id="LVQIIFD"/>
<feature type="region of interest" description="Disordered" evidence="2">
    <location>
        <begin position="961"/>
        <end position="1013"/>
    </location>
</feature>
<feature type="coiled-coil region" evidence="1">
    <location>
        <begin position="525"/>
        <end position="695"/>
    </location>
</feature>
<evidence type="ECO:0000256" key="1">
    <source>
        <dbReference type="SAM" id="Coils"/>
    </source>
</evidence>
<feature type="compositionally biased region" description="Basic and acidic residues" evidence="2">
    <location>
        <begin position="1097"/>
        <end position="1122"/>
    </location>
</feature>
<feature type="compositionally biased region" description="Polar residues" evidence="2">
    <location>
        <begin position="1451"/>
        <end position="1467"/>
    </location>
</feature>
<feature type="region of interest" description="Disordered" evidence="2">
    <location>
        <begin position="1291"/>
        <end position="1316"/>
    </location>
</feature>
<organism evidence="3 4">
    <name type="scientific">Plasmodium cynomolgi (strain B)</name>
    <dbReference type="NCBI Taxonomy" id="1120755"/>
    <lineage>
        <taxon>Eukaryota</taxon>
        <taxon>Sar</taxon>
        <taxon>Alveolata</taxon>
        <taxon>Apicomplexa</taxon>
        <taxon>Aconoidasida</taxon>
        <taxon>Haemosporida</taxon>
        <taxon>Plasmodiidae</taxon>
        <taxon>Plasmodium</taxon>
        <taxon>Plasmodium (Plasmodium)</taxon>
    </lineage>
</organism>
<feature type="region of interest" description="Disordered" evidence="2">
    <location>
        <begin position="313"/>
        <end position="356"/>
    </location>
</feature>
<feature type="coiled-coil region" evidence="1">
    <location>
        <begin position="361"/>
        <end position="388"/>
    </location>
</feature>
<proteinExistence type="predicted"/>
<feature type="compositionally biased region" description="Polar residues" evidence="2">
    <location>
        <begin position="1291"/>
        <end position="1303"/>
    </location>
</feature>
<dbReference type="Proteomes" id="UP000006319">
    <property type="component" value="Chromosome 10"/>
</dbReference>
<feature type="coiled-coil region" evidence="1">
    <location>
        <begin position="213"/>
        <end position="240"/>
    </location>
</feature>
<sequence>MRKNSNGGESKKGKHFSEKENKNCSKSEKVEKASMEKASMEKASMEKAAMEKAAVEKAAVEKAANDVDNNLSYKKLRKRLNNLNYKGSLCLSCTPLVQIIFDDLIQAIQNFQKLSDKYEDSQKRYKELVNETRKNNSHLETKERGDGKIGSNLFLSGEYGEGDDTHDQVGAGVVPNESSQTAQNEQSLSAASKQYECKISELCKQVEEECKLKENYMKENKKLKLTLEMLQNEKKGKFDESTEDVSGDDFSSFNNRTKSFDDFEIDKIKKKEKKLCQMGSSLINEHTISLGKELSYYKNLCKEFKVEIDRMRKDSDGEGKNGEHNTDGQPQDGDHLTEGENKSGSTGQNGKESPVGAELLVEQKNTEIKYLKKRLSEYEIEIRKLNELRMINDIKEQKESNDDESACESAPSEHLNRELTMCTFDPDGDTLSGDVQTKNGGSVRKDSDLSKMVKSRNREIYHLKNRVKLLETELQMKNEEEKKYEKLHRVDDNRGGELQKDRASNVRDENRSDNSSEGDEAVMKRRNLERELHELHSVLETLKVELKEEKKTIKELKNLEKQIKVKESEFNLNKNTINNLKLESAEFNNIMSFSNETKKHLTEYIHNLLNKLSEANDKIDELKDGNILQKQKIEVYKNEIKKLKEDLIDSSNQIDEFASLLDKKDEVIQSFKEKLENVNKQYGDLTIQYNEVLKENKNLQITNSSHNANSTLIIQQLQQEIHLLNVTNSHLKKIEDDYKIILQEKTIIEDAAIKIQSELKKSVDKIKNLETYIQTLSIEIANLKAQRDDSLDALTKVAIDKTQYENEIIQSKSIIHDLRKQLSEYENNVKYVQNNISEINKMHLQKEEQEIILKNEIKSLRENLNEKTIKLELLQEKENKFEQNTMAYNEFHMEAQKKYNSYEKMIQRLKKEIDELTINNNDNIIIIEKLKSELDTHQKNNVCDFSKTFFRSAEELVRVGGVGAPSEKDAHIDREGFPNRHSESDPAREERKEEKSGTPKEGFYQLNCTNNENSKEENEMYDYDDDFTIFINSNKNSFGKKYKNGTEDRQEIKIRDDEEDGIIDSLNDLLDGEGVNELSLTNKKMKDDASNLGDSNENDHYDEKLDSMGRNDKSGNDQRLQESESSSNSRSFNMDFLSFSKKDKRKKGATRGGPNRGNDQSTATLKGLTLSALNSASNNNNDGGKSGSWRKGGKSSHIGRSGSRGGSSSSRSNTRRSSRSSSRATVPRDKLRDNLDEYCGSENSSSYLGNHDVSLFNSSKIKDIFNLKSINKGAKNGHSKDQNKFVRGMSQVSGTNKNNTYDINGSKYKTDKRTRKESYEDILFDFKRNWSLREDEPRGEVTSGGGARRGSQNGSKSGPKSGQKSGPKSGQKKDPQNGLKNNPPNEYRGDDSDSPPHDKTYDQKEKTNKIKNRQIGKDDYRTKYPAYNTDEDDEADNYVDVEGRGKDSNYRRNQLQKSNYDTKNLKNSADYPLKKKASRKITTLQMSSSKNKFKDYPSGNKKKSDLADYNSLMSTSRNKESNRASKNFIGTRGRTNEGDNGKDDYNDDEGDKRSYNFISQTSYEANSNTSSILLDSVSSDFAQSSSVDQYNHSGQKKPSEPLNYLNFKKESDYNNILYSSNDSHILSGANRLGGPISYGKNGGGEKHGRVDKKDMVGTTSDSSPNGNRKELIDREEGGNNSYRNMSSPFGEKINNKFEKAHIKEADVESNPKKEQMNNNPPNNQDLYNKYMGVLQSLKSEEMDASVNTTNNVTIDLTNDFSKTQENSTSILSSSKTLQKDSVFSNISKFKFNEELHEYNCDPLTIIKPIEDSNREPY</sequence>
<feature type="compositionally biased region" description="Polar residues" evidence="2">
    <location>
        <begin position="1678"/>
        <end position="1687"/>
    </location>
</feature>
<dbReference type="eggNOG" id="ENOG502TNDF">
    <property type="taxonomic scope" value="Eukaryota"/>
</dbReference>
<dbReference type="OrthoDB" id="10254663at2759"/>
<dbReference type="GeneID" id="14693127"/>
<feature type="compositionally biased region" description="Basic and acidic residues" evidence="2">
    <location>
        <begin position="1643"/>
        <end position="1655"/>
    </location>
</feature>
<gene>
    <name evidence="3" type="ORF">PCYB_101210</name>
</gene>
<feature type="compositionally biased region" description="Polar residues" evidence="2">
    <location>
        <begin position="176"/>
        <end position="187"/>
    </location>
</feature>
<feature type="compositionally biased region" description="Basic and acidic residues" evidence="2">
    <location>
        <begin position="485"/>
        <end position="514"/>
    </location>
</feature>
<feature type="compositionally biased region" description="Basic and acidic residues" evidence="2">
    <location>
        <begin position="1667"/>
        <end position="1677"/>
    </location>
</feature>
<dbReference type="RefSeq" id="XP_004222718.1">
    <property type="nucleotide sequence ID" value="XM_004222670.1"/>
</dbReference>
<dbReference type="EMBL" id="DF157102">
    <property type="protein sequence ID" value="GAB66771.1"/>
    <property type="molecule type" value="Genomic_DNA"/>
</dbReference>
<dbReference type="VEuPathDB" id="PlasmoDB:PCYB_101210"/>